<dbReference type="EMBL" id="CP034328">
    <property type="protein sequence ID" value="AZL60544.1"/>
    <property type="molecule type" value="Genomic_DNA"/>
</dbReference>
<dbReference type="KEGG" id="taw:EI545_17965"/>
<dbReference type="Gene3D" id="3.30.1360.120">
    <property type="entry name" value="Probable tRNA modification gtpase trme, domain 1"/>
    <property type="match status" value="1"/>
</dbReference>
<evidence type="ECO:0000313" key="2">
    <source>
        <dbReference type="Proteomes" id="UP000282002"/>
    </source>
</evidence>
<organism evidence="1 2">
    <name type="scientific">Tabrizicola piscis</name>
    <dbReference type="NCBI Taxonomy" id="2494374"/>
    <lineage>
        <taxon>Bacteria</taxon>
        <taxon>Pseudomonadati</taxon>
        <taxon>Pseudomonadota</taxon>
        <taxon>Alphaproteobacteria</taxon>
        <taxon>Rhodobacterales</taxon>
        <taxon>Paracoccaceae</taxon>
        <taxon>Tabrizicola</taxon>
    </lineage>
</organism>
<dbReference type="OrthoDB" id="9814782at2"/>
<dbReference type="AlphaFoldDB" id="A0A3S8UAA8"/>
<dbReference type="Gene3D" id="3.30.70.1520">
    <property type="entry name" value="Heterotetrameric sarcosine oxidase"/>
    <property type="match status" value="1"/>
</dbReference>
<name>A0A3S8UAA8_9RHOB</name>
<evidence type="ECO:0000313" key="1">
    <source>
        <dbReference type="EMBL" id="AZL60544.1"/>
    </source>
</evidence>
<protein>
    <submittedName>
        <fullName evidence="1">Sarcosine oxidase subunit gamma</fullName>
    </submittedName>
</protein>
<dbReference type="InterPro" id="IPR007375">
    <property type="entry name" value="SoxG"/>
</dbReference>
<proteinExistence type="predicted"/>
<dbReference type="RefSeq" id="WP_125326736.1">
    <property type="nucleotide sequence ID" value="NZ_CP034328.1"/>
</dbReference>
<keyword evidence="2" id="KW-1185">Reference proteome</keyword>
<dbReference type="Proteomes" id="UP000282002">
    <property type="component" value="Chromosome"/>
</dbReference>
<sequence>MSDPVSALGGAHFAGAATVREIGPLGMITLRGKGLKGLDKAVKAAVGTKVPAQRRIEVAGANACAWMSPDEYLLILPYDKVAKAMEDIGKGLAEQHHLCVDVSDARAVFRIEGPEAVEVLRKLVPVDLDRLDAGEMRRSRAAQVACALWRDDAGFTLVAFRSVARYVFDLLANAAR</sequence>
<dbReference type="InterPro" id="IPR027266">
    <property type="entry name" value="TrmE/GcvT-like"/>
</dbReference>
<dbReference type="Pfam" id="PF04268">
    <property type="entry name" value="SoxG"/>
    <property type="match status" value="1"/>
</dbReference>
<reference evidence="1 2" key="1">
    <citation type="submission" date="2018-12" db="EMBL/GenBank/DDBJ databases">
        <title>Complete genome sequencing of Tabrizicola sp. K13M18.</title>
        <authorList>
            <person name="Bae J.-W."/>
        </authorList>
    </citation>
    <scope>NUCLEOTIDE SEQUENCE [LARGE SCALE GENOMIC DNA]</scope>
    <source>
        <strain evidence="1 2">K13M18</strain>
    </source>
</reference>
<gene>
    <name evidence="1" type="ORF">EI545_17965</name>
</gene>
<dbReference type="SUPFAM" id="SSF103025">
    <property type="entry name" value="Folate-binding domain"/>
    <property type="match status" value="1"/>
</dbReference>
<accession>A0A3S8UAA8</accession>